<name>A0A212KKM4_9PROT</name>
<dbReference type="InterPro" id="IPR035965">
    <property type="entry name" value="PAS-like_dom_sf"/>
</dbReference>
<sequence>MAESFAGLPYDRLLRLLSSDIGTVPALVWRADLVKNEISFLTDHAIPGLEEEIPRLLQDQTGGDAILAAQDRAAFARFHERLRQRQPVSEVFRAHGSDGLMRWLYILGMPDPEMTFCYLGLLADCTGLANGILQRGSETGLAAHVELFDNPVFMVDLSTRRISAANRAARHAFGLDPETAALDLGHLFAANSDAYLRDIYERLLFSRAWNGLLTLHAADGRPQVCMARVRAYDRDGGHHLWISLSPRPLPREDGPAAPPPPAPAVAEDLFRAADLRGMLEVLLTHQAGRVDAVMLSQIFIREGRVAVTGVGRPFESVAEADSHPYPGSIAENIVLFDLDHVLVADTTKSIKPIDWALFIPKGIRSYVALPCFVGGILREVVIFCSTAPHAFDDPDVPVFAGLANALWAELPRVLEGLRETSAEL</sequence>
<proteinExistence type="predicted"/>
<gene>
    <name evidence="1" type="ORF">KL86APRO_20498</name>
</gene>
<evidence type="ECO:0008006" key="2">
    <source>
        <dbReference type="Google" id="ProtNLM"/>
    </source>
</evidence>
<organism evidence="1">
    <name type="scientific">uncultured Alphaproteobacteria bacterium</name>
    <dbReference type="NCBI Taxonomy" id="91750"/>
    <lineage>
        <taxon>Bacteria</taxon>
        <taxon>Pseudomonadati</taxon>
        <taxon>Pseudomonadota</taxon>
        <taxon>Alphaproteobacteria</taxon>
        <taxon>environmental samples</taxon>
    </lineage>
</organism>
<evidence type="ECO:0000313" key="1">
    <source>
        <dbReference type="EMBL" id="SBW12210.1"/>
    </source>
</evidence>
<dbReference type="AlphaFoldDB" id="A0A212KKM4"/>
<dbReference type="SUPFAM" id="SSF55785">
    <property type="entry name" value="PYP-like sensor domain (PAS domain)"/>
    <property type="match status" value="1"/>
</dbReference>
<accession>A0A212KKM4</accession>
<protein>
    <recommendedName>
        <fullName evidence="2">PAS domain-containing protein</fullName>
    </recommendedName>
</protein>
<dbReference type="EMBL" id="FLUO01000002">
    <property type="protein sequence ID" value="SBW12210.1"/>
    <property type="molecule type" value="Genomic_DNA"/>
</dbReference>
<reference evidence="1" key="1">
    <citation type="submission" date="2016-04" db="EMBL/GenBank/DDBJ databases">
        <authorList>
            <person name="Evans L.H."/>
            <person name="Alamgir A."/>
            <person name="Owens N."/>
            <person name="Weber N.D."/>
            <person name="Virtaneva K."/>
            <person name="Barbian K."/>
            <person name="Babar A."/>
            <person name="Rosenke K."/>
        </authorList>
    </citation>
    <scope>NUCLEOTIDE SEQUENCE</scope>
    <source>
        <strain evidence="1">86</strain>
    </source>
</reference>